<dbReference type="Gene3D" id="3.90.550.10">
    <property type="entry name" value="Spore Coat Polysaccharide Biosynthesis Protein SpsA, Chain A"/>
    <property type="match status" value="1"/>
</dbReference>
<dbReference type="InterPro" id="IPR029044">
    <property type="entry name" value="Nucleotide-diphossugar_trans"/>
</dbReference>
<evidence type="ECO:0000313" key="4">
    <source>
        <dbReference type="Proteomes" id="UP000198748"/>
    </source>
</evidence>
<dbReference type="PANTHER" id="PTHR43179:SF7">
    <property type="entry name" value="RHAMNOSYLTRANSFERASE WBBL"/>
    <property type="match status" value="1"/>
</dbReference>
<accession>A0A1G6YDH2</accession>
<keyword evidence="1" id="KW-0472">Membrane</keyword>
<gene>
    <name evidence="3" type="ORF">SAMN04487996_102402</name>
</gene>
<dbReference type="GO" id="GO:0016740">
    <property type="term" value="F:transferase activity"/>
    <property type="evidence" value="ECO:0007669"/>
    <property type="project" value="UniProtKB-KW"/>
</dbReference>
<proteinExistence type="predicted"/>
<dbReference type="EMBL" id="FNAN01000002">
    <property type="protein sequence ID" value="SDD87636.1"/>
    <property type="molecule type" value="Genomic_DNA"/>
</dbReference>
<name>A0A1G6YDH2_9BACT</name>
<dbReference type="Proteomes" id="UP000198748">
    <property type="component" value="Unassembled WGS sequence"/>
</dbReference>
<protein>
    <submittedName>
        <fullName evidence="3">Glycosyltransferase like family 2</fullName>
    </submittedName>
</protein>
<sequence length="298" mass="33991">MNYKNYQDTINCIKSILDSNSRDYFIIVVDNASNNGSLGEIEKQLAPVTQVRHWAGQTDFSQGVLLVDNKNNSGYAAGNNVGLRIGYQLGATHLMVLNNDTLFTDDALDKLKAVVTGADDIICTGPLLLKGDGGIDYNCAKRRPRPLDFFRFSYFGKWLKTEEWRKEYYYMIKYPTLNQVTDVDIISGSCMLFDAQKFAEIGFFDEHTFLYYEEAIIHEKARKKGWKMVLVPQAKVVHLGAQSTTGHSTSLFMLNCEYNSLKYYLKSHRGFSNVMVGLLSSGSWWFINMYTAKRKLKF</sequence>
<keyword evidence="4" id="KW-1185">Reference proteome</keyword>
<dbReference type="PANTHER" id="PTHR43179">
    <property type="entry name" value="RHAMNOSYLTRANSFERASE WBBL"/>
    <property type="match status" value="1"/>
</dbReference>
<keyword evidence="1" id="KW-1133">Transmembrane helix</keyword>
<reference evidence="4" key="1">
    <citation type="submission" date="2016-10" db="EMBL/GenBank/DDBJ databases">
        <authorList>
            <person name="Varghese N."/>
            <person name="Submissions S."/>
        </authorList>
    </citation>
    <scope>NUCLEOTIDE SEQUENCE [LARGE SCALE GENOMIC DNA]</scope>
    <source>
        <strain evidence="4">DSM 25329</strain>
    </source>
</reference>
<evidence type="ECO:0000259" key="2">
    <source>
        <dbReference type="Pfam" id="PF00535"/>
    </source>
</evidence>
<evidence type="ECO:0000313" key="3">
    <source>
        <dbReference type="EMBL" id="SDD87636.1"/>
    </source>
</evidence>
<dbReference type="SUPFAM" id="SSF53448">
    <property type="entry name" value="Nucleotide-diphospho-sugar transferases"/>
    <property type="match status" value="1"/>
</dbReference>
<dbReference type="AlphaFoldDB" id="A0A1G6YDH2"/>
<organism evidence="3 4">
    <name type="scientific">Dyadobacter soli</name>
    <dbReference type="NCBI Taxonomy" id="659014"/>
    <lineage>
        <taxon>Bacteria</taxon>
        <taxon>Pseudomonadati</taxon>
        <taxon>Bacteroidota</taxon>
        <taxon>Cytophagia</taxon>
        <taxon>Cytophagales</taxon>
        <taxon>Spirosomataceae</taxon>
        <taxon>Dyadobacter</taxon>
    </lineage>
</organism>
<dbReference type="Pfam" id="PF00535">
    <property type="entry name" value="Glycos_transf_2"/>
    <property type="match status" value="1"/>
</dbReference>
<feature type="domain" description="Glycosyltransferase 2-like" evidence="2">
    <location>
        <begin position="6"/>
        <end position="131"/>
    </location>
</feature>
<dbReference type="InterPro" id="IPR001173">
    <property type="entry name" value="Glyco_trans_2-like"/>
</dbReference>
<feature type="transmembrane region" description="Helical" evidence="1">
    <location>
        <begin position="270"/>
        <end position="287"/>
    </location>
</feature>
<evidence type="ECO:0000256" key="1">
    <source>
        <dbReference type="SAM" id="Phobius"/>
    </source>
</evidence>
<keyword evidence="3" id="KW-0808">Transferase</keyword>
<dbReference type="STRING" id="659014.SAMN04487996_102402"/>
<keyword evidence="1" id="KW-0812">Transmembrane</keyword>